<keyword evidence="2" id="KW-1185">Reference proteome</keyword>
<gene>
    <name evidence="1" type="ORF">CCR94_18200</name>
</gene>
<organism evidence="1 2">
    <name type="scientific">Rhodoblastus sphagnicola</name>
    <dbReference type="NCBI Taxonomy" id="333368"/>
    <lineage>
        <taxon>Bacteria</taxon>
        <taxon>Pseudomonadati</taxon>
        <taxon>Pseudomonadota</taxon>
        <taxon>Alphaproteobacteria</taxon>
        <taxon>Hyphomicrobiales</taxon>
        <taxon>Rhodoblastaceae</taxon>
        <taxon>Rhodoblastus</taxon>
    </lineage>
</organism>
<dbReference type="Proteomes" id="UP000239089">
    <property type="component" value="Unassembled WGS sequence"/>
</dbReference>
<name>A0A2S6N0T0_9HYPH</name>
<evidence type="ECO:0000313" key="2">
    <source>
        <dbReference type="Proteomes" id="UP000239089"/>
    </source>
</evidence>
<dbReference type="AlphaFoldDB" id="A0A2S6N0T0"/>
<sequence length="86" mass="9222">MKLPTFHLNGSSAAALRDEYRAAYAALGAALTALAATHPHGSDYYPQDDDAFRAALAEHRTRVAPLTNVHTEIGALYAHCQEGVET</sequence>
<accession>A0A2S6N0T0</accession>
<reference evidence="1 2" key="1">
    <citation type="journal article" date="2018" name="Arch. Microbiol.">
        <title>New insights into the metabolic potential of the phototrophic purple bacterium Rhodopila globiformis DSM 161(T) from its draft genome sequence and evidence for a vanadium-dependent nitrogenase.</title>
        <authorList>
            <person name="Imhoff J.F."/>
            <person name="Rahn T."/>
            <person name="Kunzel S."/>
            <person name="Neulinger S.C."/>
        </authorList>
    </citation>
    <scope>NUCLEOTIDE SEQUENCE [LARGE SCALE GENOMIC DNA]</scope>
    <source>
        <strain evidence="1 2">DSM 16996</strain>
    </source>
</reference>
<dbReference type="EMBL" id="NHSJ01000112">
    <property type="protein sequence ID" value="PPQ28231.1"/>
    <property type="molecule type" value="Genomic_DNA"/>
</dbReference>
<comment type="caution">
    <text evidence="1">The sequence shown here is derived from an EMBL/GenBank/DDBJ whole genome shotgun (WGS) entry which is preliminary data.</text>
</comment>
<dbReference type="RefSeq" id="WP_104509264.1">
    <property type="nucleotide sequence ID" value="NZ_JACIGC010000031.1"/>
</dbReference>
<proteinExistence type="predicted"/>
<protein>
    <submittedName>
        <fullName evidence="1">Uncharacterized protein</fullName>
    </submittedName>
</protein>
<evidence type="ECO:0000313" key="1">
    <source>
        <dbReference type="EMBL" id="PPQ28231.1"/>
    </source>
</evidence>